<proteinExistence type="predicted"/>
<evidence type="ECO:0000313" key="2">
    <source>
        <dbReference type="EMBL" id="GAA4301427.1"/>
    </source>
</evidence>
<evidence type="ECO:0000313" key="3">
    <source>
        <dbReference type="Proteomes" id="UP001501115"/>
    </source>
</evidence>
<keyword evidence="3" id="KW-1185">Reference proteome</keyword>
<accession>A0ABP8FDW1</accession>
<sequence length="68" mass="7333">MAQEDGRPVGARPSLAPEGGTTYPLQAPYRLGMLIEAGPCRRPMAARAPGLPEQKRKARSYLLATLNL</sequence>
<dbReference type="EMBL" id="BAABET010000002">
    <property type="protein sequence ID" value="GAA4301427.1"/>
    <property type="molecule type" value="Genomic_DNA"/>
</dbReference>
<evidence type="ECO:0000256" key="1">
    <source>
        <dbReference type="SAM" id="MobiDB-lite"/>
    </source>
</evidence>
<gene>
    <name evidence="2" type="ORF">GCM10023086_17310</name>
</gene>
<protein>
    <submittedName>
        <fullName evidence="2">Uncharacterized protein</fullName>
    </submittedName>
</protein>
<reference evidence="3" key="1">
    <citation type="journal article" date="2019" name="Int. J. Syst. Evol. Microbiol.">
        <title>The Global Catalogue of Microorganisms (GCM) 10K type strain sequencing project: providing services to taxonomists for standard genome sequencing and annotation.</title>
        <authorList>
            <consortium name="The Broad Institute Genomics Platform"/>
            <consortium name="The Broad Institute Genome Sequencing Center for Infectious Disease"/>
            <person name="Wu L."/>
            <person name="Ma J."/>
        </authorList>
    </citation>
    <scope>NUCLEOTIDE SEQUENCE [LARGE SCALE GENOMIC DNA]</scope>
    <source>
        <strain evidence="3">JCM 31290</strain>
    </source>
</reference>
<comment type="caution">
    <text evidence="2">The sequence shown here is derived from an EMBL/GenBank/DDBJ whole genome shotgun (WGS) entry which is preliminary data.</text>
</comment>
<name>A0ABP8FDW1_9ACTN</name>
<feature type="region of interest" description="Disordered" evidence="1">
    <location>
        <begin position="1"/>
        <end position="23"/>
    </location>
</feature>
<dbReference type="Proteomes" id="UP001501115">
    <property type="component" value="Unassembled WGS sequence"/>
</dbReference>
<organism evidence="2 3">
    <name type="scientific">Streptomyces venetus</name>
    <dbReference type="NCBI Taxonomy" id="1701086"/>
    <lineage>
        <taxon>Bacteria</taxon>
        <taxon>Bacillati</taxon>
        <taxon>Actinomycetota</taxon>
        <taxon>Actinomycetes</taxon>
        <taxon>Kitasatosporales</taxon>
        <taxon>Streptomycetaceae</taxon>
        <taxon>Streptomyces</taxon>
    </lineage>
</organism>